<reference evidence="2" key="2">
    <citation type="submission" date="2013-04" db="UniProtKB">
        <authorList>
            <consortium name="EnsemblPlants"/>
        </authorList>
    </citation>
    <scope>IDENTIFICATION</scope>
</reference>
<dbReference type="EnsemblPlants" id="OB01G16540.1">
    <property type="protein sequence ID" value="OB01G16540.1"/>
    <property type="gene ID" value="OB01G16540"/>
</dbReference>
<keyword evidence="1" id="KW-0732">Signal</keyword>
<evidence type="ECO:0000313" key="3">
    <source>
        <dbReference type="Proteomes" id="UP000006038"/>
    </source>
</evidence>
<accession>J3KXE8</accession>
<name>J3KXE8_ORYBR</name>
<feature type="signal peptide" evidence="1">
    <location>
        <begin position="1"/>
        <end position="16"/>
    </location>
</feature>
<dbReference type="Gramene" id="OB01G16540.1">
    <property type="protein sequence ID" value="OB01G16540.1"/>
    <property type="gene ID" value="OB01G16540"/>
</dbReference>
<sequence>MLACVVCCIDLSVSRTFMITARACMCVCARSDLCGTQQQIKYCTTTYIYVINYVRIKGLFIHYVIDLHVELTYISTVVFAS</sequence>
<dbReference type="AlphaFoldDB" id="J3KXE8"/>
<dbReference type="HOGENOM" id="CLU_2577656_0_0_1"/>
<evidence type="ECO:0008006" key="4">
    <source>
        <dbReference type="Google" id="ProtNLM"/>
    </source>
</evidence>
<reference evidence="2" key="1">
    <citation type="journal article" date="2013" name="Nat. Commun.">
        <title>Whole-genome sequencing of Oryza brachyantha reveals mechanisms underlying Oryza genome evolution.</title>
        <authorList>
            <person name="Chen J."/>
            <person name="Huang Q."/>
            <person name="Gao D."/>
            <person name="Wang J."/>
            <person name="Lang Y."/>
            <person name="Liu T."/>
            <person name="Li B."/>
            <person name="Bai Z."/>
            <person name="Luis Goicoechea J."/>
            <person name="Liang C."/>
            <person name="Chen C."/>
            <person name="Zhang W."/>
            <person name="Sun S."/>
            <person name="Liao Y."/>
            <person name="Zhang X."/>
            <person name="Yang L."/>
            <person name="Song C."/>
            <person name="Wang M."/>
            <person name="Shi J."/>
            <person name="Liu G."/>
            <person name="Liu J."/>
            <person name="Zhou H."/>
            <person name="Zhou W."/>
            <person name="Yu Q."/>
            <person name="An N."/>
            <person name="Chen Y."/>
            <person name="Cai Q."/>
            <person name="Wang B."/>
            <person name="Liu B."/>
            <person name="Min J."/>
            <person name="Huang Y."/>
            <person name="Wu H."/>
            <person name="Li Z."/>
            <person name="Zhang Y."/>
            <person name="Yin Y."/>
            <person name="Song W."/>
            <person name="Jiang J."/>
            <person name="Jackson S.A."/>
            <person name="Wing R.A."/>
            <person name="Wang J."/>
            <person name="Chen M."/>
        </authorList>
    </citation>
    <scope>NUCLEOTIDE SEQUENCE [LARGE SCALE GENOMIC DNA]</scope>
    <source>
        <strain evidence="2">cv. IRGC 101232</strain>
    </source>
</reference>
<evidence type="ECO:0000256" key="1">
    <source>
        <dbReference type="SAM" id="SignalP"/>
    </source>
</evidence>
<evidence type="ECO:0000313" key="2">
    <source>
        <dbReference type="EnsemblPlants" id="OB01G16540.1"/>
    </source>
</evidence>
<dbReference type="Proteomes" id="UP000006038">
    <property type="component" value="Chromosome 1"/>
</dbReference>
<organism evidence="2">
    <name type="scientific">Oryza brachyantha</name>
    <name type="common">malo sina</name>
    <dbReference type="NCBI Taxonomy" id="4533"/>
    <lineage>
        <taxon>Eukaryota</taxon>
        <taxon>Viridiplantae</taxon>
        <taxon>Streptophyta</taxon>
        <taxon>Embryophyta</taxon>
        <taxon>Tracheophyta</taxon>
        <taxon>Spermatophyta</taxon>
        <taxon>Magnoliopsida</taxon>
        <taxon>Liliopsida</taxon>
        <taxon>Poales</taxon>
        <taxon>Poaceae</taxon>
        <taxon>BOP clade</taxon>
        <taxon>Oryzoideae</taxon>
        <taxon>Oryzeae</taxon>
        <taxon>Oryzinae</taxon>
        <taxon>Oryza</taxon>
    </lineage>
</organism>
<protein>
    <recommendedName>
        <fullName evidence="4">Secreted protein</fullName>
    </recommendedName>
</protein>
<keyword evidence="3" id="KW-1185">Reference proteome</keyword>
<proteinExistence type="predicted"/>
<feature type="chain" id="PRO_5003771774" description="Secreted protein" evidence="1">
    <location>
        <begin position="17"/>
        <end position="81"/>
    </location>
</feature>